<proteinExistence type="predicted"/>
<dbReference type="RefSeq" id="WP_155871104.1">
    <property type="nucleotide sequence ID" value="NZ_CP168248.1"/>
</dbReference>
<evidence type="ECO:0000313" key="1">
    <source>
        <dbReference type="EMBL" id="MDT9409898.1"/>
    </source>
</evidence>
<keyword evidence="4" id="KW-1185">Reference proteome</keyword>
<reference evidence="2 3" key="1">
    <citation type="submission" date="2019-11" db="EMBL/GenBank/DDBJ databases">
        <authorList>
            <person name="Brisse S."/>
        </authorList>
    </citation>
    <scope>NUCLEOTIDE SEQUENCE [LARGE SCALE GENOMIC DNA]</scope>
    <source>
        <strain evidence="2">FRC0190</strain>
    </source>
</reference>
<dbReference type="AlphaFoldDB" id="A0A6I8MCL9"/>
<protein>
    <submittedName>
        <fullName evidence="2">CopG family transcriptional regulator</fullName>
    </submittedName>
</protein>
<name>A0A6I8MCL9_9CORY</name>
<dbReference type="Proteomes" id="UP001265983">
    <property type="component" value="Unassembled WGS sequence"/>
</dbReference>
<evidence type="ECO:0000313" key="2">
    <source>
        <dbReference type="EMBL" id="VZH83963.1"/>
    </source>
</evidence>
<evidence type="ECO:0000313" key="3">
    <source>
        <dbReference type="Proteomes" id="UP000423525"/>
    </source>
</evidence>
<dbReference type="EMBL" id="JARUHM010000001">
    <property type="protein sequence ID" value="MDT9409898.1"/>
    <property type="molecule type" value="Genomic_DNA"/>
</dbReference>
<gene>
    <name evidence="2" type="ORF">FRC0190_00008</name>
    <name evidence="1" type="ORF">P8T80_00535</name>
</gene>
<dbReference type="EMBL" id="LR738855">
    <property type="protein sequence ID" value="VZH83963.1"/>
    <property type="molecule type" value="Genomic_DNA"/>
</dbReference>
<accession>A0A6I8MCL9</accession>
<reference evidence="1 4" key="2">
    <citation type="submission" date="2023-03" db="EMBL/GenBank/DDBJ databases">
        <title>Whole genome sequence of the first Corynebacterium rouxii strains isolated in Brazil: a recent member of Corynebacterium diphtheriae complex.</title>
        <authorList>
            <person name="Vieira V."/>
            <person name="Ramos J.N."/>
            <person name="Araujo M.R.B."/>
            <person name="Baio P.V."/>
            <person name="Sant'Anna L.O."/>
            <person name="Veras J.F.C."/>
            <person name="Vieira E.M.D."/>
            <person name="Sousa M.A.B."/>
            <person name="Camargo C.H."/>
            <person name="Sacchi C.T."/>
            <person name="Campos K.R."/>
            <person name="Santos M.B.N."/>
            <person name="Bokermann S."/>
            <person name="Alvim L.B."/>
            <person name="Santos L.S."/>
            <person name="Mattos-Guaraldi A.L."/>
        </authorList>
    </citation>
    <scope>NUCLEOTIDE SEQUENCE [LARGE SCALE GENOMIC DNA]</scope>
    <source>
        <strain evidence="1 4">70862</strain>
    </source>
</reference>
<evidence type="ECO:0000313" key="4">
    <source>
        <dbReference type="Proteomes" id="UP001265983"/>
    </source>
</evidence>
<organism evidence="2 3">
    <name type="scientific">Corynebacterium rouxii</name>
    <dbReference type="NCBI Taxonomy" id="2719119"/>
    <lineage>
        <taxon>Bacteria</taxon>
        <taxon>Bacillati</taxon>
        <taxon>Actinomycetota</taxon>
        <taxon>Actinomycetes</taxon>
        <taxon>Mycobacteriales</taxon>
        <taxon>Corynebacteriaceae</taxon>
        <taxon>Corynebacterium</taxon>
    </lineage>
</organism>
<dbReference type="KEGG" id="crf:FRC0190_00008"/>
<dbReference type="Proteomes" id="UP000423525">
    <property type="component" value="Chromosome"/>
</dbReference>
<sequence length="67" mass="7416">MAMTLRLTAEHDRALTLLAHAQGCSKQEAATRAIVAAAARMLADEEVRTLARQHLPHYATIEHRLGR</sequence>